<dbReference type="Pfam" id="PF01297">
    <property type="entry name" value="ZnuA"/>
    <property type="match status" value="1"/>
</dbReference>
<evidence type="ECO:0000256" key="1">
    <source>
        <dbReference type="ARBA" id="ARBA00011028"/>
    </source>
</evidence>
<keyword evidence="3" id="KW-0732">Signal</keyword>
<dbReference type="AlphaFoldDB" id="A0A6C2UX56"/>
<evidence type="ECO:0000313" key="5">
    <source>
        <dbReference type="Proteomes" id="UP000346198"/>
    </source>
</evidence>
<protein>
    <recommendedName>
        <fullName evidence="6">High-affinity zinc uptake system binding-protein ZnuA</fullName>
    </recommendedName>
</protein>
<gene>
    <name evidence="4" type="ORF">SCARR_05543</name>
</gene>
<accession>A0A6C2UX56</accession>
<keyword evidence="5" id="KW-1185">Reference proteome</keyword>
<dbReference type="PANTHER" id="PTHR42953:SF3">
    <property type="entry name" value="HIGH-AFFINITY ZINC UPTAKE SYSTEM PROTEIN ZNUA"/>
    <property type="match status" value="1"/>
</dbReference>
<dbReference type="InterPro" id="IPR006127">
    <property type="entry name" value="ZnuA-like"/>
</dbReference>
<dbReference type="Gene3D" id="3.40.50.1980">
    <property type="entry name" value="Nitrogenase molybdenum iron protein domain"/>
    <property type="match status" value="1"/>
</dbReference>
<reference evidence="4 5" key="1">
    <citation type="submission" date="2019-04" db="EMBL/GenBank/DDBJ databases">
        <authorList>
            <person name="Van Vliet M D."/>
        </authorList>
    </citation>
    <scope>NUCLEOTIDE SEQUENCE [LARGE SCALE GENOMIC DNA]</scope>
    <source>
        <strain evidence="4 5">F21</strain>
    </source>
</reference>
<comment type="similarity">
    <text evidence="1">Belongs to the bacterial solute-binding protein 9 family.</text>
</comment>
<evidence type="ECO:0000256" key="3">
    <source>
        <dbReference type="ARBA" id="ARBA00022729"/>
    </source>
</evidence>
<sequence>MRELDAQFEAAFSEIKNEPLIGSHPVYQYLTQRYGLNMKSVHWEPDALPDQTMERELDDMLEAHPAKIMLWEGAPLPTIQLMVEKKGLQPRVFDPCGNRPAHGDYFTVMQENLQNLKTH</sequence>
<evidence type="ECO:0000313" key="4">
    <source>
        <dbReference type="EMBL" id="VGO23436.1"/>
    </source>
</evidence>
<dbReference type="InterPro" id="IPR050492">
    <property type="entry name" value="Bact_metal-bind_prot9"/>
</dbReference>
<dbReference type="GO" id="GO:0030001">
    <property type="term" value="P:metal ion transport"/>
    <property type="evidence" value="ECO:0007669"/>
    <property type="project" value="InterPro"/>
</dbReference>
<dbReference type="SUPFAM" id="SSF53807">
    <property type="entry name" value="Helical backbone' metal receptor"/>
    <property type="match status" value="1"/>
</dbReference>
<dbReference type="EMBL" id="CAAHFH010000004">
    <property type="protein sequence ID" value="VGO23436.1"/>
    <property type="molecule type" value="Genomic_DNA"/>
</dbReference>
<evidence type="ECO:0008006" key="6">
    <source>
        <dbReference type="Google" id="ProtNLM"/>
    </source>
</evidence>
<proteinExistence type="inferred from homology"/>
<dbReference type="Proteomes" id="UP000346198">
    <property type="component" value="Unassembled WGS sequence"/>
</dbReference>
<name>A0A6C2UX56_9BACT</name>
<dbReference type="GO" id="GO:0046872">
    <property type="term" value="F:metal ion binding"/>
    <property type="evidence" value="ECO:0007669"/>
    <property type="project" value="InterPro"/>
</dbReference>
<keyword evidence="2" id="KW-0813">Transport</keyword>
<evidence type="ECO:0000256" key="2">
    <source>
        <dbReference type="ARBA" id="ARBA00022448"/>
    </source>
</evidence>
<dbReference type="PANTHER" id="PTHR42953">
    <property type="entry name" value="HIGH-AFFINITY ZINC UPTAKE SYSTEM PROTEIN ZNUA-RELATED"/>
    <property type="match status" value="1"/>
</dbReference>
<organism evidence="4 5">
    <name type="scientific">Pontiella sulfatireligans</name>
    <dbReference type="NCBI Taxonomy" id="2750658"/>
    <lineage>
        <taxon>Bacteria</taxon>
        <taxon>Pseudomonadati</taxon>
        <taxon>Kiritimatiellota</taxon>
        <taxon>Kiritimatiellia</taxon>
        <taxon>Kiritimatiellales</taxon>
        <taxon>Pontiellaceae</taxon>
        <taxon>Pontiella</taxon>
    </lineage>
</organism>